<dbReference type="Gene3D" id="1.10.10.10">
    <property type="entry name" value="Winged helix-like DNA-binding domain superfamily/Winged helix DNA-binding domain"/>
    <property type="match status" value="1"/>
</dbReference>
<dbReference type="PROSITE" id="PS51755">
    <property type="entry name" value="OMPR_PHOB"/>
    <property type="match status" value="1"/>
</dbReference>
<dbReference type="InterPro" id="IPR051677">
    <property type="entry name" value="AfsR-DnrI-RedD_regulator"/>
</dbReference>
<evidence type="ECO:0000259" key="7">
    <source>
        <dbReference type="PROSITE" id="PS51755"/>
    </source>
</evidence>
<organism evidence="8 9">
    <name type="scientific">Nocardioides koreensis</name>
    <dbReference type="NCBI Taxonomy" id="433651"/>
    <lineage>
        <taxon>Bacteria</taxon>
        <taxon>Bacillati</taxon>
        <taxon>Actinomycetota</taxon>
        <taxon>Actinomycetes</taxon>
        <taxon>Propionibacteriales</taxon>
        <taxon>Nocardioidaceae</taxon>
        <taxon>Nocardioides</taxon>
    </lineage>
</organism>
<name>A0ABP5KWW5_9ACTN</name>
<dbReference type="Gene3D" id="3.40.50.300">
    <property type="entry name" value="P-loop containing nucleotide triphosphate hydrolases"/>
    <property type="match status" value="1"/>
</dbReference>
<evidence type="ECO:0000256" key="2">
    <source>
        <dbReference type="ARBA" id="ARBA00023015"/>
    </source>
</evidence>
<comment type="caution">
    <text evidence="8">The sequence shown here is derived from an EMBL/GenBank/DDBJ whole genome shotgun (WGS) entry which is preliminary data.</text>
</comment>
<gene>
    <name evidence="8" type="ORF">GCM10009844_06640</name>
</gene>
<dbReference type="Pfam" id="PF13191">
    <property type="entry name" value="AAA_16"/>
    <property type="match status" value="1"/>
</dbReference>
<feature type="domain" description="OmpR/PhoB-type" evidence="7">
    <location>
        <begin position="1"/>
        <end position="100"/>
    </location>
</feature>
<keyword evidence="9" id="KW-1185">Reference proteome</keyword>
<dbReference type="Gene3D" id="1.25.40.10">
    <property type="entry name" value="Tetratricopeptide repeat domain"/>
    <property type="match status" value="1"/>
</dbReference>
<evidence type="ECO:0000256" key="6">
    <source>
        <dbReference type="SAM" id="MobiDB-lite"/>
    </source>
</evidence>
<dbReference type="InterPro" id="IPR001867">
    <property type="entry name" value="OmpR/PhoB-type_DNA-bd"/>
</dbReference>
<keyword evidence="4" id="KW-0804">Transcription</keyword>
<dbReference type="PANTHER" id="PTHR35807">
    <property type="entry name" value="TRANSCRIPTIONAL REGULATOR REDD-RELATED"/>
    <property type="match status" value="1"/>
</dbReference>
<dbReference type="Proteomes" id="UP001501771">
    <property type="component" value="Unassembled WGS sequence"/>
</dbReference>
<sequence>MGGVEVGVLGTAVVTTDATRRELGAAKHRALLSVLALRRGARVPAEAIVAALWGDDPPAGAAGTLQGYVADLRRVLEPRRAPREAPTVLVTVPGGYSLRLDADAVDAARFETVVRRAATELQAIAHPLRPVVPPDQRPAVAAAAELLDEALALWRGEPLSDLGADVEVQVERDRLHALRLDAEVLRLTALLALGRHAQAVTDLERLARANPWNERLWGLRALALAGSGRQAEALACLRELRAALSGELGIDPGIELRELETALIRQELPTPPEPAAPPRLVLTGAPRPGDRPAAPTEDWPMVGRRDELRTLTDVLDLASRHAAQLVHLTGEHGLGKTRLTRRVEELAADRGFAVAHAGCARDARRTEGWAWHRLERALEGAADATDAVPPPEDTTHRRVEGGLGCAVRAAEEALCLMQVVGERAPLLVVLEDLQWADESTLRALSHLVANRPPGPFVLLLTQRLAPVASSAAMSALLSALGRAHGVHLPLAGLEDDEVGGLLEAVTGTRAHLRVAGEVARRTDGNPFVVVELARHGRPTGELPSSVRDVVAHCLRGLPPGTLALLGGAALLGRTFDATLLAHAADLRVAPAFALLAPATAAGILREDGDDRYTFCHGVVREALAGSLTSLPRARWHASFARVLEEKRGGLERPDRRAAMAGHWRAAGYAFTAQAWRATAEAARRALADGLPDEAARLLDQAARAQHWDRTATAADVRRLGDIEALVSATTVAGTRAAGDGPLRTA</sequence>
<dbReference type="EMBL" id="BAAAQR010000001">
    <property type="protein sequence ID" value="GAA2138553.1"/>
    <property type="molecule type" value="Genomic_DNA"/>
</dbReference>
<dbReference type="SUPFAM" id="SSF48452">
    <property type="entry name" value="TPR-like"/>
    <property type="match status" value="1"/>
</dbReference>
<keyword evidence="2" id="KW-0805">Transcription regulation</keyword>
<dbReference type="SUPFAM" id="SSF52540">
    <property type="entry name" value="P-loop containing nucleoside triphosphate hydrolases"/>
    <property type="match status" value="1"/>
</dbReference>
<feature type="DNA-binding region" description="OmpR/PhoB-type" evidence="5">
    <location>
        <begin position="1"/>
        <end position="100"/>
    </location>
</feature>
<proteinExistence type="inferred from homology"/>
<dbReference type="InterPro" id="IPR005158">
    <property type="entry name" value="BTAD"/>
</dbReference>
<accession>A0ABP5KWW5</accession>
<dbReference type="InterPro" id="IPR036388">
    <property type="entry name" value="WH-like_DNA-bd_sf"/>
</dbReference>
<reference evidence="9" key="1">
    <citation type="journal article" date="2019" name="Int. J. Syst. Evol. Microbiol.">
        <title>The Global Catalogue of Microorganisms (GCM) 10K type strain sequencing project: providing services to taxonomists for standard genome sequencing and annotation.</title>
        <authorList>
            <consortium name="The Broad Institute Genomics Platform"/>
            <consortium name="The Broad Institute Genome Sequencing Center for Infectious Disease"/>
            <person name="Wu L."/>
            <person name="Ma J."/>
        </authorList>
    </citation>
    <scope>NUCLEOTIDE SEQUENCE [LARGE SCALE GENOMIC DNA]</scope>
    <source>
        <strain evidence="9">JCM 16022</strain>
    </source>
</reference>
<dbReference type="PANTHER" id="PTHR35807:SF1">
    <property type="entry name" value="TRANSCRIPTIONAL REGULATOR REDD"/>
    <property type="match status" value="1"/>
</dbReference>
<evidence type="ECO:0000256" key="3">
    <source>
        <dbReference type="ARBA" id="ARBA00023125"/>
    </source>
</evidence>
<dbReference type="InterPro" id="IPR041664">
    <property type="entry name" value="AAA_16"/>
</dbReference>
<dbReference type="SMART" id="SM00862">
    <property type="entry name" value="Trans_reg_C"/>
    <property type="match status" value="1"/>
</dbReference>
<feature type="region of interest" description="Disordered" evidence="6">
    <location>
        <begin position="268"/>
        <end position="299"/>
    </location>
</feature>
<comment type="similarity">
    <text evidence="1">Belongs to the AfsR/DnrI/RedD regulatory family.</text>
</comment>
<dbReference type="CDD" id="cd15831">
    <property type="entry name" value="BTAD"/>
    <property type="match status" value="1"/>
</dbReference>
<evidence type="ECO:0000256" key="5">
    <source>
        <dbReference type="PROSITE-ProRule" id="PRU01091"/>
    </source>
</evidence>
<protein>
    <recommendedName>
        <fullName evidence="7">OmpR/PhoB-type domain-containing protein</fullName>
    </recommendedName>
</protein>
<feature type="compositionally biased region" description="Low complexity" evidence="6">
    <location>
        <begin position="284"/>
        <end position="295"/>
    </location>
</feature>
<dbReference type="RefSeq" id="WP_344147513.1">
    <property type="nucleotide sequence ID" value="NZ_BAAAQR010000001.1"/>
</dbReference>
<keyword evidence="3 5" id="KW-0238">DNA-binding</keyword>
<dbReference type="InterPro" id="IPR011990">
    <property type="entry name" value="TPR-like_helical_dom_sf"/>
</dbReference>
<evidence type="ECO:0000256" key="4">
    <source>
        <dbReference type="ARBA" id="ARBA00023163"/>
    </source>
</evidence>
<evidence type="ECO:0000256" key="1">
    <source>
        <dbReference type="ARBA" id="ARBA00005820"/>
    </source>
</evidence>
<evidence type="ECO:0000313" key="9">
    <source>
        <dbReference type="Proteomes" id="UP001501771"/>
    </source>
</evidence>
<dbReference type="InterPro" id="IPR016032">
    <property type="entry name" value="Sig_transdc_resp-reg_C-effctor"/>
</dbReference>
<dbReference type="InterPro" id="IPR027417">
    <property type="entry name" value="P-loop_NTPase"/>
</dbReference>
<dbReference type="Pfam" id="PF00486">
    <property type="entry name" value="Trans_reg_C"/>
    <property type="match status" value="1"/>
</dbReference>
<dbReference type="SUPFAM" id="SSF46894">
    <property type="entry name" value="C-terminal effector domain of the bipartite response regulators"/>
    <property type="match status" value="1"/>
</dbReference>
<evidence type="ECO:0000313" key="8">
    <source>
        <dbReference type="EMBL" id="GAA2138553.1"/>
    </source>
</evidence>
<dbReference type="SMART" id="SM01043">
    <property type="entry name" value="BTAD"/>
    <property type="match status" value="1"/>
</dbReference>
<dbReference type="Pfam" id="PF03704">
    <property type="entry name" value="BTAD"/>
    <property type="match status" value="1"/>
</dbReference>